<evidence type="ECO:0000313" key="2">
    <source>
        <dbReference type="EMBL" id="RAJ74980.1"/>
    </source>
</evidence>
<evidence type="ECO:0000313" key="3">
    <source>
        <dbReference type="Proteomes" id="UP000249819"/>
    </source>
</evidence>
<feature type="transmembrane region" description="Helical" evidence="1">
    <location>
        <begin position="12"/>
        <end position="29"/>
    </location>
</feature>
<proteinExistence type="predicted"/>
<keyword evidence="1" id="KW-0812">Transmembrane</keyword>
<dbReference type="EMBL" id="QLMA01000010">
    <property type="protein sequence ID" value="RAJ74980.1"/>
    <property type="molecule type" value="Genomic_DNA"/>
</dbReference>
<dbReference type="AlphaFoldDB" id="A0A327VJU3"/>
<sequence>MNSQSQSFRNIIAGLAIALIAGSLGYYFGGNSGKQPIKPNEGGSYMLSYAQARKYVNNYADRAGFVKKYHQGDSVYVRNPRYIWFPAWRLQQLLNQVPDETGGIRFYFASYDETYPNLPAGSQEKNPDSTFWGRNTMVIISTFDTLGVHMDFTPEGGGVRNGKGFLIDAAAYENNGEMCPPPSNCLDKGALLLDDKSVPLPTRKS</sequence>
<organism evidence="2 3">
    <name type="scientific">Chitinophaga dinghuensis</name>
    <dbReference type="NCBI Taxonomy" id="1539050"/>
    <lineage>
        <taxon>Bacteria</taxon>
        <taxon>Pseudomonadati</taxon>
        <taxon>Bacteroidota</taxon>
        <taxon>Chitinophagia</taxon>
        <taxon>Chitinophagales</taxon>
        <taxon>Chitinophagaceae</taxon>
        <taxon>Chitinophaga</taxon>
    </lineage>
</organism>
<gene>
    <name evidence="2" type="ORF">CLV59_11026</name>
</gene>
<comment type="caution">
    <text evidence="2">The sequence shown here is derived from an EMBL/GenBank/DDBJ whole genome shotgun (WGS) entry which is preliminary data.</text>
</comment>
<accession>A0A327VJU3</accession>
<keyword evidence="1" id="KW-1133">Transmembrane helix</keyword>
<dbReference type="RefSeq" id="WP_111594890.1">
    <property type="nucleotide sequence ID" value="NZ_QLMA01000010.1"/>
</dbReference>
<reference evidence="2 3" key="1">
    <citation type="submission" date="2018-06" db="EMBL/GenBank/DDBJ databases">
        <title>Genomic Encyclopedia of Archaeal and Bacterial Type Strains, Phase II (KMG-II): from individual species to whole genera.</title>
        <authorList>
            <person name="Goeker M."/>
        </authorList>
    </citation>
    <scope>NUCLEOTIDE SEQUENCE [LARGE SCALE GENOMIC DNA]</scope>
    <source>
        <strain evidence="2 3">DSM 29821</strain>
    </source>
</reference>
<keyword evidence="1" id="KW-0472">Membrane</keyword>
<protein>
    <submittedName>
        <fullName evidence="2">Uncharacterized protein</fullName>
    </submittedName>
</protein>
<dbReference type="OrthoDB" id="662966at2"/>
<keyword evidence="3" id="KW-1185">Reference proteome</keyword>
<dbReference type="Proteomes" id="UP000249819">
    <property type="component" value="Unassembled WGS sequence"/>
</dbReference>
<name>A0A327VJU3_9BACT</name>
<evidence type="ECO:0000256" key="1">
    <source>
        <dbReference type="SAM" id="Phobius"/>
    </source>
</evidence>